<evidence type="ECO:0000313" key="10">
    <source>
        <dbReference type="Proteomes" id="UP000248706"/>
    </source>
</evidence>
<organism evidence="9 10">
    <name type="scientific">Thermogemmatispora tikiterensis</name>
    <dbReference type="NCBI Taxonomy" id="1825093"/>
    <lineage>
        <taxon>Bacteria</taxon>
        <taxon>Bacillati</taxon>
        <taxon>Chloroflexota</taxon>
        <taxon>Ktedonobacteria</taxon>
        <taxon>Thermogemmatisporales</taxon>
        <taxon>Thermogemmatisporaceae</taxon>
        <taxon>Thermogemmatispora</taxon>
    </lineage>
</organism>
<dbReference type="PROSITE" id="PS01302">
    <property type="entry name" value="UPF0758"/>
    <property type="match status" value="1"/>
</dbReference>
<dbReference type="CDD" id="cd08071">
    <property type="entry name" value="MPN_DUF2466"/>
    <property type="match status" value="1"/>
</dbReference>
<dbReference type="InterPro" id="IPR001405">
    <property type="entry name" value="UPF0758"/>
</dbReference>
<dbReference type="InterPro" id="IPR025657">
    <property type="entry name" value="RadC_JAB"/>
</dbReference>
<dbReference type="PANTHER" id="PTHR30471">
    <property type="entry name" value="DNA REPAIR PROTEIN RADC"/>
    <property type="match status" value="1"/>
</dbReference>
<dbReference type="GO" id="GO:0008237">
    <property type="term" value="F:metallopeptidase activity"/>
    <property type="evidence" value="ECO:0007669"/>
    <property type="project" value="UniProtKB-KW"/>
</dbReference>
<dbReference type="EMBL" id="MCIF01000002">
    <property type="protein sequence ID" value="RAQ97386.1"/>
    <property type="molecule type" value="Genomic_DNA"/>
</dbReference>
<gene>
    <name evidence="9" type="ORF">A4R35_17750</name>
</gene>
<evidence type="ECO:0000313" key="9">
    <source>
        <dbReference type="EMBL" id="RAQ97386.1"/>
    </source>
</evidence>
<keyword evidence="5" id="KW-0862">Zinc</keyword>
<dbReference type="GO" id="GO:0006508">
    <property type="term" value="P:proteolysis"/>
    <property type="evidence" value="ECO:0007669"/>
    <property type="project" value="UniProtKB-KW"/>
</dbReference>
<dbReference type="SUPFAM" id="SSF47781">
    <property type="entry name" value="RuvA domain 2-like"/>
    <property type="match status" value="1"/>
</dbReference>
<dbReference type="InterPro" id="IPR020891">
    <property type="entry name" value="UPF0758_CS"/>
</dbReference>
<comment type="similarity">
    <text evidence="1 7">Belongs to the UPF0758 family.</text>
</comment>
<dbReference type="AlphaFoldDB" id="A0A328VHY9"/>
<evidence type="ECO:0000256" key="7">
    <source>
        <dbReference type="RuleBase" id="RU003797"/>
    </source>
</evidence>
<evidence type="ECO:0000256" key="1">
    <source>
        <dbReference type="ARBA" id="ARBA00010243"/>
    </source>
</evidence>
<proteinExistence type="inferred from homology"/>
<dbReference type="PANTHER" id="PTHR30471:SF3">
    <property type="entry name" value="UPF0758 PROTEIN YEES-RELATED"/>
    <property type="match status" value="1"/>
</dbReference>
<feature type="domain" description="MPN" evidence="8">
    <location>
        <begin position="120"/>
        <end position="242"/>
    </location>
</feature>
<dbReference type="OrthoDB" id="9804482at2"/>
<protein>
    <recommendedName>
        <fullName evidence="8">MPN domain-containing protein</fullName>
    </recommendedName>
</protein>
<dbReference type="NCBIfam" id="TIGR00608">
    <property type="entry name" value="radc"/>
    <property type="match status" value="1"/>
</dbReference>
<dbReference type="Proteomes" id="UP000248706">
    <property type="component" value="Unassembled WGS sequence"/>
</dbReference>
<keyword evidence="4" id="KW-0378">Hydrolase</keyword>
<dbReference type="GO" id="GO:0046872">
    <property type="term" value="F:metal ion binding"/>
    <property type="evidence" value="ECO:0007669"/>
    <property type="project" value="UniProtKB-KW"/>
</dbReference>
<dbReference type="InterPro" id="IPR046778">
    <property type="entry name" value="UPF0758_N"/>
</dbReference>
<sequence>MEKRRFKEEKSGERIAYHITIHDMPSSERPRERLLSYGPQALSTAELLAIVLRTGTRRNNVVELAAKLLVLYGGLGGLMGADLAKLCREHRLGAAKAAQLKAALELGRRLQLEQPEARYRITSPADAARLVMMEMAYLEHEEMWILLLDTKNQVVAIEKRYKGTVNSSVLRAAEVFRPAILRNCPSILICHNHPSGDPTPSPEDIAVTEQLVAAGHLLDTELIDHLVIGKQRYVSLKEQLRW</sequence>
<keyword evidence="2" id="KW-0645">Protease</keyword>
<dbReference type="PROSITE" id="PS50249">
    <property type="entry name" value="MPN"/>
    <property type="match status" value="1"/>
</dbReference>
<keyword evidence="3" id="KW-0479">Metal-binding</keyword>
<dbReference type="Pfam" id="PF20582">
    <property type="entry name" value="UPF0758_N"/>
    <property type="match status" value="1"/>
</dbReference>
<keyword evidence="6" id="KW-0482">Metalloprotease</keyword>
<dbReference type="InterPro" id="IPR010994">
    <property type="entry name" value="RuvA_2-like"/>
</dbReference>
<accession>A0A328VHY9</accession>
<dbReference type="RefSeq" id="WP_112431711.1">
    <property type="nucleotide sequence ID" value="NZ_MCIF01000002.1"/>
</dbReference>
<dbReference type="InterPro" id="IPR037518">
    <property type="entry name" value="MPN"/>
</dbReference>
<dbReference type="NCBIfam" id="NF000642">
    <property type="entry name" value="PRK00024.1"/>
    <property type="match status" value="1"/>
</dbReference>
<dbReference type="Gene3D" id="3.40.140.10">
    <property type="entry name" value="Cytidine Deaminase, domain 2"/>
    <property type="match status" value="1"/>
</dbReference>
<evidence type="ECO:0000259" key="8">
    <source>
        <dbReference type="PROSITE" id="PS50249"/>
    </source>
</evidence>
<evidence type="ECO:0000256" key="3">
    <source>
        <dbReference type="ARBA" id="ARBA00022723"/>
    </source>
</evidence>
<reference evidence="9 10" key="1">
    <citation type="submission" date="2016-08" db="EMBL/GenBank/DDBJ databases">
        <title>Analysis of Carbohydrate Active Enzymes in Thermogemmatispora T81 Reveals Carbohydrate Degradation Ability.</title>
        <authorList>
            <person name="Tomazini A."/>
            <person name="Lal S."/>
            <person name="Stott M."/>
            <person name="Henrissat B."/>
            <person name="Polikarpov I."/>
            <person name="Sparling R."/>
            <person name="Levin D.B."/>
        </authorList>
    </citation>
    <scope>NUCLEOTIDE SEQUENCE [LARGE SCALE GENOMIC DNA]</scope>
    <source>
        <strain evidence="9 10">T81</strain>
    </source>
</reference>
<name>A0A328VHY9_9CHLR</name>
<dbReference type="Pfam" id="PF04002">
    <property type="entry name" value="RadC"/>
    <property type="match status" value="1"/>
</dbReference>
<keyword evidence="10" id="KW-1185">Reference proteome</keyword>
<evidence type="ECO:0000256" key="2">
    <source>
        <dbReference type="ARBA" id="ARBA00022670"/>
    </source>
</evidence>
<comment type="caution">
    <text evidence="9">The sequence shown here is derived from an EMBL/GenBank/DDBJ whole genome shotgun (WGS) entry which is preliminary data.</text>
</comment>
<evidence type="ECO:0000256" key="4">
    <source>
        <dbReference type="ARBA" id="ARBA00022801"/>
    </source>
</evidence>
<evidence type="ECO:0000256" key="6">
    <source>
        <dbReference type="ARBA" id="ARBA00023049"/>
    </source>
</evidence>
<evidence type="ECO:0000256" key="5">
    <source>
        <dbReference type="ARBA" id="ARBA00022833"/>
    </source>
</evidence>